<keyword evidence="5 8" id="KW-0863">Zinc-finger</keyword>
<feature type="region of interest" description="Disordered" evidence="9">
    <location>
        <begin position="318"/>
        <end position="541"/>
    </location>
</feature>
<feature type="compositionally biased region" description="Basic residues" evidence="9">
    <location>
        <begin position="444"/>
        <end position="461"/>
    </location>
</feature>
<dbReference type="Proteomes" id="UP000320762">
    <property type="component" value="Unassembled WGS sequence"/>
</dbReference>
<dbReference type="EMBL" id="VDMD01000002">
    <property type="protein sequence ID" value="TRM67602.1"/>
    <property type="molecule type" value="Genomic_DNA"/>
</dbReference>
<evidence type="ECO:0000256" key="8">
    <source>
        <dbReference type="PROSITE-ProRule" id="PRU00047"/>
    </source>
</evidence>
<feature type="compositionally biased region" description="Low complexity" evidence="9">
    <location>
        <begin position="506"/>
        <end position="523"/>
    </location>
</feature>
<dbReference type="GO" id="GO:0003723">
    <property type="term" value="F:RNA binding"/>
    <property type="evidence" value="ECO:0007669"/>
    <property type="project" value="TreeGrafter"/>
</dbReference>
<keyword evidence="2" id="KW-0507">mRNA processing</keyword>
<keyword evidence="4" id="KW-0677">Repeat</keyword>
<name>A0A550CS30_9AGAR</name>
<feature type="domain" description="CCHC-type" evidence="10">
    <location>
        <begin position="283"/>
        <end position="298"/>
    </location>
</feature>
<keyword evidence="6" id="KW-0862">Zinc</keyword>
<evidence type="ECO:0000256" key="6">
    <source>
        <dbReference type="ARBA" id="ARBA00022833"/>
    </source>
</evidence>
<evidence type="ECO:0000256" key="1">
    <source>
        <dbReference type="ARBA" id="ARBA00004123"/>
    </source>
</evidence>
<feature type="domain" description="CCHC-type" evidence="10">
    <location>
        <begin position="198"/>
        <end position="213"/>
    </location>
</feature>
<dbReference type="GO" id="GO:0071037">
    <property type="term" value="P:nuclear polyadenylation-dependent snRNA catabolic process"/>
    <property type="evidence" value="ECO:0007669"/>
    <property type="project" value="TreeGrafter"/>
</dbReference>
<keyword evidence="12" id="KW-1185">Reference proteome</keyword>
<feature type="compositionally biased region" description="Basic and acidic residues" evidence="9">
    <location>
        <begin position="29"/>
        <end position="40"/>
    </location>
</feature>
<dbReference type="PROSITE" id="PS50158">
    <property type="entry name" value="ZF_CCHC"/>
    <property type="match status" value="2"/>
</dbReference>
<dbReference type="Gene3D" id="4.10.60.10">
    <property type="entry name" value="Zinc finger, CCHC-type"/>
    <property type="match status" value="2"/>
</dbReference>
<comment type="caution">
    <text evidence="11">The sequence shown here is derived from an EMBL/GenBank/DDBJ whole genome shotgun (WGS) entry which is preliminary data.</text>
</comment>
<dbReference type="GO" id="GO:0071036">
    <property type="term" value="P:nuclear polyadenylation-dependent snoRNA catabolic process"/>
    <property type="evidence" value="ECO:0007669"/>
    <property type="project" value="TreeGrafter"/>
</dbReference>
<comment type="subcellular location">
    <subcellularLocation>
        <location evidence="1">Nucleus</location>
    </subcellularLocation>
</comment>
<evidence type="ECO:0000256" key="2">
    <source>
        <dbReference type="ARBA" id="ARBA00022664"/>
    </source>
</evidence>
<protein>
    <recommendedName>
        <fullName evidence="10">CCHC-type domain-containing protein</fullName>
    </recommendedName>
</protein>
<dbReference type="GO" id="GO:0071039">
    <property type="term" value="P:nuclear polyadenylation-dependent CUT catabolic process"/>
    <property type="evidence" value="ECO:0007669"/>
    <property type="project" value="TreeGrafter"/>
</dbReference>
<dbReference type="InterPro" id="IPR001878">
    <property type="entry name" value="Znf_CCHC"/>
</dbReference>
<evidence type="ECO:0000256" key="5">
    <source>
        <dbReference type="ARBA" id="ARBA00022771"/>
    </source>
</evidence>
<feature type="region of interest" description="Disordered" evidence="9">
    <location>
        <begin position="1"/>
        <end position="71"/>
    </location>
</feature>
<dbReference type="GO" id="GO:0071031">
    <property type="term" value="P:nuclear mRNA surveillance of mRNA 3'-end processing"/>
    <property type="evidence" value="ECO:0007669"/>
    <property type="project" value="TreeGrafter"/>
</dbReference>
<dbReference type="GO" id="GO:0006397">
    <property type="term" value="P:mRNA processing"/>
    <property type="evidence" value="ECO:0007669"/>
    <property type="project" value="UniProtKB-KW"/>
</dbReference>
<dbReference type="SUPFAM" id="SSF57756">
    <property type="entry name" value="Retrovirus zinc finger-like domains"/>
    <property type="match status" value="1"/>
</dbReference>
<keyword evidence="7" id="KW-0539">Nucleus</keyword>
<dbReference type="SMART" id="SM00343">
    <property type="entry name" value="ZnF_C2HC"/>
    <property type="match status" value="5"/>
</dbReference>
<feature type="compositionally biased region" description="Basic and acidic residues" evidence="9">
    <location>
        <begin position="470"/>
        <end position="492"/>
    </location>
</feature>
<reference evidence="11 12" key="1">
    <citation type="journal article" date="2019" name="New Phytol.">
        <title>Comparative genomics reveals unique wood-decay strategies and fruiting body development in the Schizophyllaceae.</title>
        <authorList>
            <person name="Almasi E."/>
            <person name="Sahu N."/>
            <person name="Krizsan K."/>
            <person name="Balint B."/>
            <person name="Kovacs G.M."/>
            <person name="Kiss B."/>
            <person name="Cseklye J."/>
            <person name="Drula E."/>
            <person name="Henrissat B."/>
            <person name="Nagy I."/>
            <person name="Chovatia M."/>
            <person name="Adam C."/>
            <person name="LaButti K."/>
            <person name="Lipzen A."/>
            <person name="Riley R."/>
            <person name="Grigoriev I.V."/>
            <person name="Nagy L.G."/>
        </authorList>
    </citation>
    <scope>NUCLEOTIDE SEQUENCE [LARGE SCALE GENOMIC DNA]</scope>
    <source>
        <strain evidence="11 12">NL-1724</strain>
    </source>
</reference>
<feature type="compositionally biased region" description="Basic residues" evidence="9">
    <location>
        <begin position="46"/>
        <end position="59"/>
    </location>
</feature>
<dbReference type="InterPro" id="IPR051644">
    <property type="entry name" value="TRAMP_AT-DNA-binding"/>
</dbReference>
<dbReference type="Pfam" id="PF00098">
    <property type="entry name" value="zf-CCHC"/>
    <property type="match status" value="1"/>
</dbReference>
<organism evidence="11 12">
    <name type="scientific">Schizophyllum amplum</name>
    <dbReference type="NCBI Taxonomy" id="97359"/>
    <lineage>
        <taxon>Eukaryota</taxon>
        <taxon>Fungi</taxon>
        <taxon>Dikarya</taxon>
        <taxon>Basidiomycota</taxon>
        <taxon>Agaricomycotina</taxon>
        <taxon>Agaricomycetes</taxon>
        <taxon>Agaricomycetidae</taxon>
        <taxon>Agaricales</taxon>
        <taxon>Schizophyllaceae</taxon>
        <taxon>Schizophyllum</taxon>
    </lineage>
</organism>
<evidence type="ECO:0000313" key="12">
    <source>
        <dbReference type="Proteomes" id="UP000320762"/>
    </source>
</evidence>
<accession>A0A550CS30</accession>
<dbReference type="GO" id="GO:0071035">
    <property type="term" value="P:nuclear polyadenylation-dependent rRNA catabolic process"/>
    <property type="evidence" value="ECO:0007669"/>
    <property type="project" value="TreeGrafter"/>
</dbReference>
<evidence type="ECO:0000256" key="9">
    <source>
        <dbReference type="SAM" id="MobiDB-lite"/>
    </source>
</evidence>
<gene>
    <name evidence="11" type="ORF">BD626DRAFT_479276</name>
</gene>
<evidence type="ECO:0000259" key="10">
    <source>
        <dbReference type="PROSITE" id="PS50158"/>
    </source>
</evidence>
<proteinExistence type="predicted"/>
<dbReference type="STRING" id="97359.A0A550CS30"/>
<dbReference type="PANTHER" id="PTHR46543:SF1">
    <property type="entry name" value="ZINC FINGER CCHC DOMAIN-CONTAINING PROTEIN 7"/>
    <property type="match status" value="1"/>
</dbReference>
<dbReference type="GO" id="GO:0071038">
    <property type="term" value="P:TRAMP-dependent tRNA surveillance pathway"/>
    <property type="evidence" value="ECO:0007669"/>
    <property type="project" value="TreeGrafter"/>
</dbReference>
<dbReference type="GO" id="GO:0031499">
    <property type="term" value="C:TRAMP complex"/>
    <property type="evidence" value="ECO:0007669"/>
    <property type="project" value="TreeGrafter"/>
</dbReference>
<evidence type="ECO:0000256" key="3">
    <source>
        <dbReference type="ARBA" id="ARBA00022723"/>
    </source>
</evidence>
<sequence>MSATGTATMLKGEVIDLTGDDDDADMDEEHPLSEAEERPADSSFKPRVKKRARQRKRTKTDKPKPQDDDQNLFVLDSQPAEVPSHLALKAPIVESKESTLLLPEHVIVLDENVEILRPPTPEKMDDDFEVEYLSFADDSTRGMPRYFAPEEDMKRTIVCKNCGAEGDHDTRSCTVKICMTCGARNEHYTSGCPVNKSCFACGLRGHLVSDCPNKYSRNPAKFGDTCHRCDSRLHISQECPLMWRQYSYKSFSERDETLKARAKLENAQFGQGGEAYIARDEFCYQCGEAGHWGDHCSQSGKRKYPEPSAFSNEHILSGPFAETQLDRPKASRPATRSAYNDTREYSVGKAAKKKSMAANRDHAQRQSDRIDEDDWFARQETRGKASSSKPRERKPEVRKPEIHIKGVSRRDRDEELLQPSRMGYDGRQATGRYDGDSDDDMSGRHNRSRRSRQNNRDKRGRGRDEEDDWDLHIRVDDLPQPYEDSRAREKRGGYQKPSSKPPRNPPRSSGGAPRSRGNGPAAASGSGTANRPRYKGGYTRD</sequence>
<feature type="compositionally biased region" description="Acidic residues" evidence="9">
    <location>
        <begin position="18"/>
        <end position="28"/>
    </location>
</feature>
<keyword evidence="3" id="KW-0479">Metal-binding</keyword>
<dbReference type="PANTHER" id="PTHR46543">
    <property type="entry name" value="ZINC FINGER CCHC DOMAIN-CONTAINING PROTEIN 7"/>
    <property type="match status" value="1"/>
</dbReference>
<dbReference type="GO" id="GO:0008270">
    <property type="term" value="F:zinc ion binding"/>
    <property type="evidence" value="ECO:0007669"/>
    <property type="project" value="UniProtKB-KW"/>
</dbReference>
<dbReference type="OrthoDB" id="7608935at2759"/>
<evidence type="ECO:0000256" key="4">
    <source>
        <dbReference type="ARBA" id="ARBA00022737"/>
    </source>
</evidence>
<evidence type="ECO:0000313" key="11">
    <source>
        <dbReference type="EMBL" id="TRM67602.1"/>
    </source>
</evidence>
<dbReference type="InterPro" id="IPR036875">
    <property type="entry name" value="Znf_CCHC_sf"/>
</dbReference>
<evidence type="ECO:0000256" key="7">
    <source>
        <dbReference type="ARBA" id="ARBA00023242"/>
    </source>
</evidence>
<feature type="compositionally biased region" description="Basic and acidic residues" evidence="9">
    <location>
        <begin position="359"/>
        <end position="415"/>
    </location>
</feature>
<dbReference type="AlphaFoldDB" id="A0A550CS30"/>